<dbReference type="InterPro" id="IPR041489">
    <property type="entry name" value="PDZ_6"/>
</dbReference>
<dbReference type="Pfam" id="PF03572">
    <property type="entry name" value="Peptidase_S41"/>
    <property type="match status" value="1"/>
</dbReference>
<sequence>LFTPQESEDWEEQTTGNYSGVGLQITLLNEAVTVTAVFRGFPAREAGIIVGDVIVGVNDTNASEWSTSMAADSIRGPVGTEVSVSIQRSGYEEPLEFDITRAEVHVPAVEFGILENEIGYVILDRVARGAAEEMGEALDDLADARGLIIDLRRNPGGFLD</sequence>
<dbReference type="Gene3D" id="3.90.226.10">
    <property type="entry name" value="2-enoyl-CoA Hydratase, Chain A, domain 1"/>
    <property type="match status" value="1"/>
</dbReference>
<dbReference type="InterPro" id="IPR036034">
    <property type="entry name" value="PDZ_sf"/>
</dbReference>
<name>A0A383A3N6_9ZZZZ</name>
<dbReference type="PANTHER" id="PTHR32060">
    <property type="entry name" value="TAIL-SPECIFIC PROTEASE"/>
    <property type="match status" value="1"/>
</dbReference>
<dbReference type="Gene3D" id="2.30.42.10">
    <property type="match status" value="1"/>
</dbReference>
<gene>
    <name evidence="2" type="ORF">METZ01_LOCUS455158</name>
</gene>
<feature type="non-terminal residue" evidence="2">
    <location>
        <position position="1"/>
    </location>
</feature>
<protein>
    <recommendedName>
        <fullName evidence="1">PDZ domain-containing protein</fullName>
    </recommendedName>
</protein>
<feature type="non-terminal residue" evidence="2">
    <location>
        <position position="160"/>
    </location>
</feature>
<dbReference type="EMBL" id="UINC01188879">
    <property type="protein sequence ID" value="SVE02304.1"/>
    <property type="molecule type" value="Genomic_DNA"/>
</dbReference>
<dbReference type="Pfam" id="PF17820">
    <property type="entry name" value="PDZ_6"/>
    <property type="match status" value="1"/>
</dbReference>
<dbReference type="SUPFAM" id="SSF50156">
    <property type="entry name" value="PDZ domain-like"/>
    <property type="match status" value="1"/>
</dbReference>
<feature type="domain" description="PDZ" evidence="1">
    <location>
        <begin position="11"/>
        <end position="75"/>
    </location>
</feature>
<dbReference type="CDD" id="cd06782">
    <property type="entry name" value="cpPDZ_CPP-like"/>
    <property type="match status" value="1"/>
</dbReference>
<dbReference type="PANTHER" id="PTHR32060:SF30">
    <property type="entry name" value="CARBOXY-TERMINAL PROCESSING PROTEASE CTPA"/>
    <property type="match status" value="1"/>
</dbReference>
<proteinExistence type="predicted"/>
<dbReference type="GO" id="GO:0008236">
    <property type="term" value="F:serine-type peptidase activity"/>
    <property type="evidence" value="ECO:0007669"/>
    <property type="project" value="InterPro"/>
</dbReference>
<dbReference type="GO" id="GO:0007165">
    <property type="term" value="P:signal transduction"/>
    <property type="evidence" value="ECO:0007669"/>
    <property type="project" value="TreeGrafter"/>
</dbReference>
<organism evidence="2">
    <name type="scientific">marine metagenome</name>
    <dbReference type="NCBI Taxonomy" id="408172"/>
    <lineage>
        <taxon>unclassified sequences</taxon>
        <taxon>metagenomes</taxon>
        <taxon>ecological metagenomes</taxon>
    </lineage>
</organism>
<dbReference type="GO" id="GO:0030288">
    <property type="term" value="C:outer membrane-bounded periplasmic space"/>
    <property type="evidence" value="ECO:0007669"/>
    <property type="project" value="TreeGrafter"/>
</dbReference>
<reference evidence="2" key="1">
    <citation type="submission" date="2018-05" db="EMBL/GenBank/DDBJ databases">
        <authorList>
            <person name="Lanie J.A."/>
            <person name="Ng W.-L."/>
            <person name="Kazmierczak K.M."/>
            <person name="Andrzejewski T.M."/>
            <person name="Davidsen T.M."/>
            <person name="Wayne K.J."/>
            <person name="Tettelin H."/>
            <person name="Glass J.I."/>
            <person name="Rusch D."/>
            <person name="Podicherti R."/>
            <person name="Tsui H.-C.T."/>
            <person name="Winkler M.E."/>
        </authorList>
    </citation>
    <scope>NUCLEOTIDE SEQUENCE</scope>
</reference>
<dbReference type="GO" id="GO:0004175">
    <property type="term" value="F:endopeptidase activity"/>
    <property type="evidence" value="ECO:0007669"/>
    <property type="project" value="TreeGrafter"/>
</dbReference>
<dbReference type="GO" id="GO:0006508">
    <property type="term" value="P:proteolysis"/>
    <property type="evidence" value="ECO:0007669"/>
    <property type="project" value="InterPro"/>
</dbReference>
<dbReference type="InterPro" id="IPR005151">
    <property type="entry name" value="Tail-specific_protease"/>
</dbReference>
<dbReference type="SMART" id="SM00228">
    <property type="entry name" value="PDZ"/>
    <property type="match status" value="1"/>
</dbReference>
<accession>A0A383A3N6</accession>
<dbReference type="Gene3D" id="3.30.750.44">
    <property type="match status" value="1"/>
</dbReference>
<evidence type="ECO:0000313" key="2">
    <source>
        <dbReference type="EMBL" id="SVE02304.1"/>
    </source>
</evidence>
<dbReference type="PROSITE" id="PS50106">
    <property type="entry name" value="PDZ"/>
    <property type="match status" value="1"/>
</dbReference>
<evidence type="ECO:0000259" key="1">
    <source>
        <dbReference type="PROSITE" id="PS50106"/>
    </source>
</evidence>
<dbReference type="AlphaFoldDB" id="A0A383A3N6"/>
<dbReference type="InterPro" id="IPR001478">
    <property type="entry name" value="PDZ"/>
</dbReference>